<dbReference type="NCBIfam" id="TIGR03160">
    <property type="entry name" value="cobT_DBIPRT"/>
    <property type="match status" value="1"/>
</dbReference>
<dbReference type="FunFam" id="3.40.50.10210:FF:000001">
    <property type="entry name" value="Nicotinate-nucleotide--dimethylbenzimidazole phosphoribosyltransferase"/>
    <property type="match status" value="1"/>
</dbReference>
<dbReference type="AlphaFoldDB" id="A0A4V2RSZ0"/>
<keyword evidence="6 10" id="KW-0328">Glycosyltransferase</keyword>
<proteinExistence type="inferred from homology"/>
<reference evidence="11 12" key="1">
    <citation type="submission" date="2019-03" db="EMBL/GenBank/DDBJ databases">
        <title>Freshwater and sediment microbial communities from various areas in North America, analyzing microbe dynamics in response to fracking.</title>
        <authorList>
            <person name="Lamendella R."/>
        </authorList>
    </citation>
    <scope>NUCLEOTIDE SEQUENCE [LARGE SCALE GENOMIC DNA]</scope>
    <source>
        <strain evidence="11 12">74A</strain>
    </source>
</reference>
<dbReference type="NCBIfam" id="NF000996">
    <property type="entry name" value="PRK00105.1"/>
    <property type="match status" value="1"/>
</dbReference>
<feature type="active site" description="Proton acceptor" evidence="10">
    <location>
        <position position="313"/>
    </location>
</feature>
<dbReference type="Proteomes" id="UP000294832">
    <property type="component" value="Unassembled WGS sequence"/>
</dbReference>
<dbReference type="GO" id="GO:0009236">
    <property type="term" value="P:cobalamin biosynthetic process"/>
    <property type="evidence" value="ECO:0007669"/>
    <property type="project" value="UniProtKB-UniRule"/>
</dbReference>
<evidence type="ECO:0000256" key="1">
    <source>
        <dbReference type="ARBA" id="ARBA00005049"/>
    </source>
</evidence>
<dbReference type="UniPathway" id="UPA00061">
    <property type="reaction ID" value="UER00516"/>
</dbReference>
<accession>A0A4V2RSZ0</accession>
<dbReference type="HAMAP" id="MF_00230">
    <property type="entry name" value="CobT"/>
    <property type="match status" value="1"/>
</dbReference>
<dbReference type="PANTHER" id="PTHR43463:SF1">
    <property type="entry name" value="NICOTINATE-NUCLEOTIDE--DIMETHYLBENZIMIDAZOLE PHOSPHORIBOSYLTRANSFERASE"/>
    <property type="match status" value="1"/>
</dbReference>
<keyword evidence="12" id="KW-1185">Reference proteome</keyword>
<dbReference type="SUPFAM" id="SSF52733">
    <property type="entry name" value="Nicotinate mononucleotide:5,6-dimethylbenzimidazole phosphoribosyltransferase (CobT)"/>
    <property type="match status" value="1"/>
</dbReference>
<dbReference type="Pfam" id="PF02277">
    <property type="entry name" value="DBI_PRT"/>
    <property type="match status" value="1"/>
</dbReference>
<dbReference type="EC" id="2.4.2.21" evidence="3 10"/>
<evidence type="ECO:0000313" key="12">
    <source>
        <dbReference type="Proteomes" id="UP000294832"/>
    </source>
</evidence>
<dbReference type="GO" id="GO:0008939">
    <property type="term" value="F:nicotinate-nucleotide-dimethylbenzimidazole phosphoribosyltransferase activity"/>
    <property type="evidence" value="ECO:0007669"/>
    <property type="project" value="UniProtKB-UniRule"/>
</dbReference>
<dbReference type="Gene3D" id="3.40.50.10210">
    <property type="match status" value="1"/>
</dbReference>
<evidence type="ECO:0000256" key="8">
    <source>
        <dbReference type="ARBA" id="ARBA00030686"/>
    </source>
</evidence>
<dbReference type="Gene3D" id="1.10.1610.10">
    <property type="match status" value="1"/>
</dbReference>
<dbReference type="InterPro" id="IPR003200">
    <property type="entry name" value="Nict_dMeBzImd_PRibTrfase"/>
</dbReference>
<dbReference type="RefSeq" id="WP_133037909.1">
    <property type="nucleotide sequence ID" value="NZ_BMXW01000012.1"/>
</dbReference>
<evidence type="ECO:0000256" key="10">
    <source>
        <dbReference type="HAMAP-Rule" id="MF_00230"/>
    </source>
</evidence>
<keyword evidence="7 10" id="KW-0808">Transferase</keyword>
<dbReference type="EMBL" id="SLWF01000003">
    <property type="protein sequence ID" value="TCN88972.1"/>
    <property type="molecule type" value="Genomic_DNA"/>
</dbReference>
<sequence>MYSVTPVNHAFDDAIKSRIHHKTKLRGSLGKLEEVALKLARIQFKSPEDKLAIKKPVMLVFAADHGVADFGVSVGDSELTSEMIENFVKGGAAINVFCRQNGLELEVIDCGTRHQLALPQVVNQRLGDATKPIHQEEAMSIETVFEGFRMAKELVKRHIYNGSNMLAVGEIGIGNTTSASAVMAALTGIPVAECTGRGSGIDEEALKRKRMIVERALQLHYANLTDPVRVLACLGGYEIVQMTGAMLAAAEFGVPVVVDGFTSSVAALAAVKLAPGVREYLIFAHQSAVYGHKQLLARLDAHPMLHLNLRLGEGSGAALAMPLLHSAVNFYNEMAAVDGVDASNSNGTGAN</sequence>
<organism evidence="11 12">
    <name type="scientific">Shewanella fodinae</name>
    <dbReference type="NCBI Taxonomy" id="552357"/>
    <lineage>
        <taxon>Bacteria</taxon>
        <taxon>Pseudomonadati</taxon>
        <taxon>Pseudomonadota</taxon>
        <taxon>Gammaproteobacteria</taxon>
        <taxon>Alteromonadales</taxon>
        <taxon>Shewanellaceae</taxon>
        <taxon>Shewanella</taxon>
    </lineage>
</organism>
<dbReference type="CDD" id="cd02439">
    <property type="entry name" value="DMB-PRT_CobT"/>
    <property type="match status" value="1"/>
</dbReference>
<dbReference type="OrthoDB" id="9781491at2"/>
<dbReference type="InterPro" id="IPR036087">
    <property type="entry name" value="Nict_dMeBzImd_PRibTrfase_sf"/>
</dbReference>
<evidence type="ECO:0000256" key="2">
    <source>
        <dbReference type="ARBA" id="ARBA00007110"/>
    </source>
</evidence>
<evidence type="ECO:0000256" key="9">
    <source>
        <dbReference type="ARBA" id="ARBA00047340"/>
    </source>
</evidence>
<evidence type="ECO:0000256" key="3">
    <source>
        <dbReference type="ARBA" id="ARBA00011991"/>
    </source>
</evidence>
<evidence type="ECO:0000313" key="11">
    <source>
        <dbReference type="EMBL" id="TCN88972.1"/>
    </source>
</evidence>
<keyword evidence="5 10" id="KW-0169">Cobalamin biosynthesis</keyword>
<comment type="caution">
    <text evidence="11">The sequence shown here is derived from an EMBL/GenBank/DDBJ whole genome shotgun (WGS) entry which is preliminary data.</text>
</comment>
<comment type="pathway">
    <text evidence="1 10">Nucleoside biosynthesis; alpha-ribazole biosynthesis; alpha-ribazole from 5,6-dimethylbenzimidazole: step 1/2.</text>
</comment>
<gene>
    <name evidence="10" type="primary">cobT</name>
    <name evidence="11" type="ORF">EDC91_103153</name>
</gene>
<name>A0A4V2RSZ0_9GAMM</name>
<evidence type="ECO:0000256" key="4">
    <source>
        <dbReference type="ARBA" id="ARBA00015486"/>
    </source>
</evidence>
<comment type="catalytic activity">
    <reaction evidence="9 10">
        <text>5,6-dimethylbenzimidazole + nicotinate beta-D-ribonucleotide = alpha-ribazole 5'-phosphate + nicotinate + H(+)</text>
        <dbReference type="Rhea" id="RHEA:11196"/>
        <dbReference type="ChEBI" id="CHEBI:15378"/>
        <dbReference type="ChEBI" id="CHEBI:15890"/>
        <dbReference type="ChEBI" id="CHEBI:32544"/>
        <dbReference type="ChEBI" id="CHEBI:57502"/>
        <dbReference type="ChEBI" id="CHEBI:57918"/>
        <dbReference type="EC" id="2.4.2.21"/>
    </reaction>
</comment>
<evidence type="ECO:0000256" key="6">
    <source>
        <dbReference type="ARBA" id="ARBA00022676"/>
    </source>
</evidence>
<dbReference type="InterPro" id="IPR023195">
    <property type="entry name" value="Nict_dMeBzImd_PRibTrfase_N"/>
</dbReference>
<evidence type="ECO:0000256" key="5">
    <source>
        <dbReference type="ARBA" id="ARBA00022573"/>
    </source>
</evidence>
<dbReference type="PANTHER" id="PTHR43463">
    <property type="entry name" value="NICOTINATE-NUCLEOTIDE--DIMETHYLBENZIMIDAZOLE PHOSPHORIBOSYLTRANSFERASE"/>
    <property type="match status" value="1"/>
</dbReference>
<comment type="function">
    <text evidence="10">Catalyzes the synthesis of alpha-ribazole-5'-phosphate from nicotinate mononucleotide (NAMN) and 5,6-dimethylbenzimidazole (DMB).</text>
</comment>
<dbReference type="InterPro" id="IPR017846">
    <property type="entry name" value="Nict_dMeBzImd_PRibTrfase_bact"/>
</dbReference>
<comment type="similarity">
    <text evidence="2 10">Belongs to the CobT family.</text>
</comment>
<protein>
    <recommendedName>
        <fullName evidence="4 10">Nicotinate-nucleotide--dimethylbenzimidazole phosphoribosyltransferase</fullName>
        <shortName evidence="10">NN:DBI PRT</shortName>
        <ecNumber evidence="3 10">2.4.2.21</ecNumber>
    </recommendedName>
    <alternativeName>
        <fullName evidence="8 10">N(1)-alpha-phosphoribosyltransferase</fullName>
    </alternativeName>
</protein>
<evidence type="ECO:0000256" key="7">
    <source>
        <dbReference type="ARBA" id="ARBA00022679"/>
    </source>
</evidence>